<dbReference type="PANTHER" id="PTHR48236:SF1">
    <property type="entry name" value="COX19-LIKE CHCH FAMILY PROTEIN"/>
    <property type="match status" value="1"/>
</dbReference>
<comment type="caution">
    <text evidence="2">The sequence shown here is derived from an EMBL/GenBank/DDBJ whole genome shotgun (WGS) entry which is preliminary data.</text>
</comment>
<accession>A0A498HR60</accession>
<dbReference type="AlphaFoldDB" id="A0A498HR60"/>
<evidence type="ECO:0000256" key="1">
    <source>
        <dbReference type="SAM" id="MobiDB-lite"/>
    </source>
</evidence>
<gene>
    <name evidence="2" type="ORF">DVH24_025596</name>
</gene>
<dbReference type="Proteomes" id="UP000290289">
    <property type="component" value="Chromosome 16"/>
</dbReference>
<protein>
    <submittedName>
        <fullName evidence="2">Uncharacterized protein</fullName>
    </submittedName>
</protein>
<reference evidence="2 3" key="1">
    <citation type="submission" date="2018-10" db="EMBL/GenBank/DDBJ databases">
        <title>A high-quality apple genome assembly.</title>
        <authorList>
            <person name="Hu J."/>
        </authorList>
    </citation>
    <scope>NUCLEOTIDE SEQUENCE [LARGE SCALE GENOMIC DNA]</scope>
    <source>
        <strain evidence="3">cv. HFTH1</strain>
        <tissue evidence="2">Young leaf</tissue>
    </source>
</reference>
<name>A0A498HR60_MALDO</name>
<dbReference type="PANTHER" id="PTHR48236">
    <property type="entry name" value="COX19-LIKE CHCH FAMILY PROTEIN"/>
    <property type="match status" value="1"/>
</dbReference>
<evidence type="ECO:0000313" key="3">
    <source>
        <dbReference type="Proteomes" id="UP000290289"/>
    </source>
</evidence>
<proteinExistence type="predicted"/>
<sequence length="70" mass="7865">MDSFVRLDVRLVTNGPHSHPNPRESNLPPPQPPPLHADVEGDDENVKQLNQCSALYLSLQVEQICSPIFY</sequence>
<evidence type="ECO:0000313" key="2">
    <source>
        <dbReference type="EMBL" id="RXH72095.1"/>
    </source>
</evidence>
<dbReference type="EMBL" id="RDQH01000342">
    <property type="protein sequence ID" value="RXH72095.1"/>
    <property type="molecule type" value="Genomic_DNA"/>
</dbReference>
<organism evidence="2 3">
    <name type="scientific">Malus domestica</name>
    <name type="common">Apple</name>
    <name type="synonym">Pyrus malus</name>
    <dbReference type="NCBI Taxonomy" id="3750"/>
    <lineage>
        <taxon>Eukaryota</taxon>
        <taxon>Viridiplantae</taxon>
        <taxon>Streptophyta</taxon>
        <taxon>Embryophyta</taxon>
        <taxon>Tracheophyta</taxon>
        <taxon>Spermatophyta</taxon>
        <taxon>Magnoliopsida</taxon>
        <taxon>eudicotyledons</taxon>
        <taxon>Gunneridae</taxon>
        <taxon>Pentapetalae</taxon>
        <taxon>rosids</taxon>
        <taxon>fabids</taxon>
        <taxon>Rosales</taxon>
        <taxon>Rosaceae</taxon>
        <taxon>Amygdaloideae</taxon>
        <taxon>Maleae</taxon>
        <taxon>Malus</taxon>
    </lineage>
</organism>
<keyword evidence="3" id="KW-1185">Reference proteome</keyword>
<feature type="region of interest" description="Disordered" evidence="1">
    <location>
        <begin position="12"/>
        <end position="41"/>
    </location>
</feature>